<dbReference type="GO" id="GO:0051301">
    <property type="term" value="P:cell division"/>
    <property type="evidence" value="ECO:0007669"/>
    <property type="project" value="UniProtKB-UniRule"/>
</dbReference>
<dbReference type="PANTHER" id="PTHR15995:SF1">
    <property type="entry name" value="PROTEIN ZWILCH HOMOLOG"/>
    <property type="match status" value="1"/>
</dbReference>
<keyword evidence="7 9" id="KW-0131">Cell cycle</keyword>
<keyword evidence="4 9" id="KW-0132">Cell division</keyword>
<protein>
    <recommendedName>
        <fullName evidence="9">Protein zwilch</fullName>
    </recommendedName>
</protein>
<name>A0AAV6UY43_9ARAC</name>
<evidence type="ECO:0000256" key="7">
    <source>
        <dbReference type="ARBA" id="ARBA00023306"/>
    </source>
</evidence>
<evidence type="ECO:0000256" key="5">
    <source>
        <dbReference type="ARBA" id="ARBA00022776"/>
    </source>
</evidence>
<evidence type="ECO:0000256" key="6">
    <source>
        <dbReference type="ARBA" id="ARBA00022838"/>
    </source>
</evidence>
<dbReference type="GO" id="GO:0007094">
    <property type="term" value="P:mitotic spindle assembly checkpoint signaling"/>
    <property type="evidence" value="ECO:0007669"/>
    <property type="project" value="UniProtKB-UniRule"/>
</dbReference>
<dbReference type="EMBL" id="JAFNEN010000232">
    <property type="protein sequence ID" value="KAG8188748.1"/>
    <property type="molecule type" value="Genomic_DNA"/>
</dbReference>
<dbReference type="AlphaFoldDB" id="A0AAV6UY43"/>
<keyword evidence="8 9" id="KW-0137">Centromere</keyword>
<evidence type="ECO:0000256" key="4">
    <source>
        <dbReference type="ARBA" id="ARBA00022618"/>
    </source>
</evidence>
<comment type="caution">
    <text evidence="11">The sequence shown here is derived from an EMBL/GenBank/DDBJ whole genome shotgun (WGS) entry which is preliminary data.</text>
</comment>
<evidence type="ECO:0000256" key="2">
    <source>
        <dbReference type="ARBA" id="ARBA00009062"/>
    </source>
</evidence>
<keyword evidence="3 9" id="KW-0158">Chromosome</keyword>
<dbReference type="Gene3D" id="1.20.58.730">
    <property type="match status" value="1"/>
</dbReference>
<keyword evidence="12" id="KW-1185">Reference proteome</keyword>
<dbReference type="GO" id="GO:1990423">
    <property type="term" value="C:RZZ complex"/>
    <property type="evidence" value="ECO:0007669"/>
    <property type="project" value="UniProtKB-UniRule"/>
</dbReference>
<dbReference type="Proteomes" id="UP000827092">
    <property type="component" value="Unassembled WGS sequence"/>
</dbReference>
<accession>A0AAV6UY43</accession>
<dbReference type="GO" id="GO:0034501">
    <property type="term" value="P:protein localization to kinetochore"/>
    <property type="evidence" value="ECO:0007669"/>
    <property type="project" value="UniProtKB-UniRule"/>
</dbReference>
<keyword evidence="5 9" id="KW-0498">Mitosis</keyword>
<reference evidence="11 12" key="1">
    <citation type="journal article" date="2022" name="Nat. Ecol. Evol.">
        <title>A masculinizing supergene underlies an exaggerated male reproductive morph in a spider.</title>
        <authorList>
            <person name="Hendrickx F."/>
            <person name="De Corte Z."/>
            <person name="Sonet G."/>
            <person name="Van Belleghem S.M."/>
            <person name="Kostlbacher S."/>
            <person name="Vangestel C."/>
        </authorList>
    </citation>
    <scope>NUCLEOTIDE SEQUENCE [LARGE SCALE GENOMIC DNA]</scope>
    <source>
        <strain evidence="11">W744_W776</strain>
    </source>
</reference>
<dbReference type="Gene3D" id="1.10.287.1880">
    <property type="match status" value="1"/>
</dbReference>
<comment type="function">
    <text evidence="9">Essential component of the mitotic checkpoint, which prevents cells from prematurely exiting mitosis. Required for the assembly of the dynein-dynactin and MAD1-MAD2 complexes onto kinetochores. Its function related to the spindle assembly machinery is proposed to depend on its association in the mitotic RZZ complex.</text>
</comment>
<evidence type="ECO:0000313" key="12">
    <source>
        <dbReference type="Proteomes" id="UP000827092"/>
    </source>
</evidence>
<feature type="region of interest" description="Disordered" evidence="10">
    <location>
        <begin position="1"/>
        <end position="27"/>
    </location>
</feature>
<dbReference type="PANTHER" id="PTHR15995">
    <property type="entry name" value="PROTEIN ZWILCH HOMOLOG"/>
    <property type="match status" value="1"/>
</dbReference>
<evidence type="ECO:0000256" key="10">
    <source>
        <dbReference type="SAM" id="MobiDB-lite"/>
    </source>
</evidence>
<evidence type="ECO:0000256" key="9">
    <source>
        <dbReference type="RuleBase" id="RU369076"/>
    </source>
</evidence>
<evidence type="ECO:0000256" key="1">
    <source>
        <dbReference type="ARBA" id="ARBA00004629"/>
    </source>
</evidence>
<comment type="similarity">
    <text evidence="2 9">Belongs to the ZWILCH family.</text>
</comment>
<proteinExistence type="inferred from homology"/>
<dbReference type="InterPro" id="IPR018630">
    <property type="entry name" value="Zwilch"/>
</dbReference>
<evidence type="ECO:0000313" key="11">
    <source>
        <dbReference type="EMBL" id="KAG8188748.1"/>
    </source>
</evidence>
<evidence type="ECO:0000256" key="8">
    <source>
        <dbReference type="ARBA" id="ARBA00023328"/>
    </source>
</evidence>
<gene>
    <name evidence="11" type="ORF">JTE90_023091</name>
</gene>
<organism evidence="11 12">
    <name type="scientific">Oedothorax gibbosus</name>
    <dbReference type="NCBI Taxonomy" id="931172"/>
    <lineage>
        <taxon>Eukaryota</taxon>
        <taxon>Metazoa</taxon>
        <taxon>Ecdysozoa</taxon>
        <taxon>Arthropoda</taxon>
        <taxon>Chelicerata</taxon>
        <taxon>Arachnida</taxon>
        <taxon>Araneae</taxon>
        <taxon>Araneomorphae</taxon>
        <taxon>Entelegynae</taxon>
        <taxon>Araneoidea</taxon>
        <taxon>Linyphiidae</taxon>
        <taxon>Erigoninae</taxon>
        <taxon>Oedothorax</taxon>
    </lineage>
</organism>
<dbReference type="Pfam" id="PF09817">
    <property type="entry name" value="Zwilch"/>
    <property type="match status" value="1"/>
</dbReference>
<sequence length="624" mass="70946">MLGTTIFQNGSSFENDPNPGINNSKNENCLEDITSENYAELQAIFIKVTPDNPVSDTLFMEKYQILLLENFLQCQKPLAEIFQNSIVICEAKPRKLSQLDENNSSRSEVFSNDGGTPLQEQFDEIYALNSCSSRTQSLVKQLNAKYHLVPLSGTIGRQILALCNKIDVNGKFKNRSTICLCHGNNPKTVLLLGSFNKNQSRLIFQNQGLVSKQEQLPRLSSVKEAHLSGFEPSFTNIDASVYAQYDFLQCEDIKSSALNPVKDSQIRIECWWSDVHALLEPLAAACTCVARIKAVSGNHNTGAFSLYKEIQFIETLHKGLNTGLMTWSISNQSSSVMKRIKEFINEQKTIFHKKDKSAPINFNLAHLDDVVLKNRINLDFTEKLWTILKDSSSNKELQEALTFVYRALGEFFRPPYVFQKNTSTISRDIKGMMEKPISCPVMTPKLTMQMLLEIGVEKMRRDYVTLFLGLNLPLESMSYFLEPNLLSPDAITCLKKLHSVLELIIVCVKQLSLSSDLLSEFSRSIFKHYSSVPEIDLSHMFSFQIPAVKARQLLNPMRPTVWEVSFISRVNDFMKQSIHRYVTTPTHEHIYAPDNYHPKLMLKTASYVYSTATLVQSDEFRETE</sequence>
<dbReference type="Gene3D" id="6.10.140.520">
    <property type="match status" value="1"/>
</dbReference>
<evidence type="ECO:0000256" key="3">
    <source>
        <dbReference type="ARBA" id="ARBA00022454"/>
    </source>
</evidence>
<keyword evidence="6 9" id="KW-0995">Kinetochore</keyword>
<comment type="subcellular location">
    <subcellularLocation>
        <location evidence="1 9">Chromosome</location>
        <location evidence="1 9">Centromere</location>
        <location evidence="1 9">Kinetochore</location>
    </subcellularLocation>
</comment>
<comment type="subunit">
    <text evidence="9">Component of the RZZ complex.</text>
</comment>